<dbReference type="EMBL" id="GBRH01245039">
    <property type="protein sequence ID" value="JAD52856.1"/>
    <property type="molecule type" value="Transcribed_RNA"/>
</dbReference>
<name>A0A0A9ANY1_ARUDO</name>
<sequence>MLYKLSRCIFQFKLFKNVEAYMNYSRSNQVLV</sequence>
<dbReference type="AlphaFoldDB" id="A0A0A9ANY1"/>
<protein>
    <submittedName>
        <fullName evidence="1">Uncharacterized protein</fullName>
    </submittedName>
</protein>
<accession>A0A0A9ANY1</accession>
<proteinExistence type="predicted"/>
<organism evidence="1">
    <name type="scientific">Arundo donax</name>
    <name type="common">Giant reed</name>
    <name type="synonym">Donax arundinaceus</name>
    <dbReference type="NCBI Taxonomy" id="35708"/>
    <lineage>
        <taxon>Eukaryota</taxon>
        <taxon>Viridiplantae</taxon>
        <taxon>Streptophyta</taxon>
        <taxon>Embryophyta</taxon>
        <taxon>Tracheophyta</taxon>
        <taxon>Spermatophyta</taxon>
        <taxon>Magnoliopsida</taxon>
        <taxon>Liliopsida</taxon>
        <taxon>Poales</taxon>
        <taxon>Poaceae</taxon>
        <taxon>PACMAD clade</taxon>
        <taxon>Arundinoideae</taxon>
        <taxon>Arundineae</taxon>
        <taxon>Arundo</taxon>
    </lineage>
</organism>
<reference evidence="1" key="1">
    <citation type="submission" date="2014-09" db="EMBL/GenBank/DDBJ databases">
        <authorList>
            <person name="Magalhaes I.L.F."/>
            <person name="Oliveira U."/>
            <person name="Santos F.R."/>
            <person name="Vidigal T.H.D.A."/>
            <person name="Brescovit A.D."/>
            <person name="Santos A.J."/>
        </authorList>
    </citation>
    <scope>NUCLEOTIDE SEQUENCE</scope>
    <source>
        <tissue evidence="1">Shoot tissue taken approximately 20 cm above the soil surface</tissue>
    </source>
</reference>
<reference evidence="1" key="2">
    <citation type="journal article" date="2015" name="Data Brief">
        <title>Shoot transcriptome of the giant reed, Arundo donax.</title>
        <authorList>
            <person name="Barrero R.A."/>
            <person name="Guerrero F.D."/>
            <person name="Moolhuijzen P."/>
            <person name="Goolsby J.A."/>
            <person name="Tidwell J."/>
            <person name="Bellgard S.E."/>
            <person name="Bellgard M.I."/>
        </authorList>
    </citation>
    <scope>NUCLEOTIDE SEQUENCE</scope>
    <source>
        <tissue evidence="1">Shoot tissue taken approximately 20 cm above the soil surface</tissue>
    </source>
</reference>
<evidence type="ECO:0000313" key="1">
    <source>
        <dbReference type="EMBL" id="JAD52856.1"/>
    </source>
</evidence>